<dbReference type="EMBL" id="BRPB01000042">
    <property type="protein sequence ID" value="GLA50703.1"/>
    <property type="molecule type" value="Genomic_DNA"/>
</dbReference>
<keyword evidence="1" id="KW-0175">Coiled coil</keyword>
<protein>
    <submittedName>
        <fullName evidence="3">Uncharacterized protein</fullName>
    </submittedName>
</protein>
<gene>
    <name evidence="3" type="ORF">AnigIFM63604_007012</name>
</gene>
<name>A0A9W6A2M9_ASPNG</name>
<evidence type="ECO:0000256" key="1">
    <source>
        <dbReference type="SAM" id="Coils"/>
    </source>
</evidence>
<dbReference type="Proteomes" id="UP001144191">
    <property type="component" value="Unassembled WGS sequence"/>
</dbReference>
<feature type="coiled-coil region" evidence="1">
    <location>
        <begin position="318"/>
        <end position="345"/>
    </location>
</feature>
<dbReference type="AlphaFoldDB" id="A0A9W6A2M9"/>
<proteinExistence type="predicted"/>
<dbReference type="PANTHER" id="PTHR38887">
    <property type="entry name" value="CHROMOSOME 21, WHOLE GENOME SHOTGUN SEQUENCE"/>
    <property type="match status" value="1"/>
</dbReference>
<organism evidence="3 4">
    <name type="scientific">Aspergillus niger</name>
    <dbReference type="NCBI Taxonomy" id="5061"/>
    <lineage>
        <taxon>Eukaryota</taxon>
        <taxon>Fungi</taxon>
        <taxon>Dikarya</taxon>
        <taxon>Ascomycota</taxon>
        <taxon>Pezizomycotina</taxon>
        <taxon>Eurotiomycetes</taxon>
        <taxon>Eurotiomycetidae</taxon>
        <taxon>Eurotiales</taxon>
        <taxon>Aspergillaceae</taxon>
        <taxon>Aspergillus</taxon>
        <taxon>Aspergillus subgen. Circumdati</taxon>
    </lineage>
</organism>
<evidence type="ECO:0000313" key="4">
    <source>
        <dbReference type="Proteomes" id="UP001144191"/>
    </source>
</evidence>
<evidence type="ECO:0000313" key="3">
    <source>
        <dbReference type="EMBL" id="GLA50703.1"/>
    </source>
</evidence>
<feature type="compositionally biased region" description="Pro residues" evidence="2">
    <location>
        <begin position="9"/>
        <end position="21"/>
    </location>
</feature>
<accession>A0A9W6A2M9</accession>
<evidence type="ECO:0000256" key="2">
    <source>
        <dbReference type="SAM" id="MobiDB-lite"/>
    </source>
</evidence>
<reference evidence="3" key="1">
    <citation type="submission" date="2022-07" db="EMBL/GenBank/DDBJ databases">
        <title>Taxonomy of Aspergillus series Nigri: significant species reduction supported by multi-species coalescent approaches.</title>
        <authorList>
            <person name="Bian C."/>
            <person name="Kusuya Y."/>
            <person name="Sklenar F."/>
            <person name="D'hooge E."/>
            <person name="Yaguchi T."/>
            <person name="Takahashi H."/>
            <person name="Hubka V."/>
        </authorList>
    </citation>
    <scope>NUCLEOTIDE SEQUENCE</scope>
    <source>
        <strain evidence="3">IFM 63604</strain>
    </source>
</reference>
<feature type="compositionally biased region" description="Pro residues" evidence="2">
    <location>
        <begin position="40"/>
        <end position="56"/>
    </location>
</feature>
<dbReference type="PANTHER" id="PTHR38887:SF1">
    <property type="entry name" value="RAS MODIFICATION PROTEIN ERF4"/>
    <property type="match status" value="1"/>
</dbReference>
<comment type="caution">
    <text evidence="3">The sequence shown here is derived from an EMBL/GenBank/DDBJ whole genome shotgun (WGS) entry which is preliminary data.</text>
</comment>
<feature type="region of interest" description="Disordered" evidence="2">
    <location>
        <begin position="1"/>
        <end position="70"/>
    </location>
</feature>
<sequence>MTHSKETASPPPLPPRPPLQPNPSKTTTSILPKPIVIPRTLPPPSSPSPSPPPTNNPPETSTTIHGPSYRPFHLAHSPTLSALLPTPTFLTFLNHLNHVWLANPYLQALSATSNILGFIPSLEAQLAALGMQVAAELGTITVSKLRTRMFLREANERVFGPVGLRVRVLGTEGLLRVLGVEGDRLGLGEVFDYDCEQGGKGGDGGGFDPVRRRMDALREYVAPVVFVDDMAVGNGGGGDWVRKVAWKQEEWFTQRQNRVLVRRHRRAVRGIGEAEVAEKELLVKMEEVEAEMMAVKGRAVERLSGPLGESLLGRGIVQDDLEKGLKQLQRKMEKLGREREKGVTKRLQQSERIFQRVRKREAKIAQKVMWVVVTADDGVEYSTSLSDEDD</sequence>
<dbReference type="InterPro" id="IPR053221">
    <property type="entry name" value="Burnettramic_acid_biosynth"/>
</dbReference>